<reference evidence="1" key="3">
    <citation type="submission" date="2025-09" db="UniProtKB">
        <authorList>
            <consortium name="Ensembl"/>
        </authorList>
    </citation>
    <scope>IDENTIFICATION</scope>
</reference>
<reference evidence="2" key="1">
    <citation type="journal article" date="2018" name="PLoS ONE">
        <title>Chinook salmon (Oncorhynchus tshawytscha) genome and transcriptome.</title>
        <authorList>
            <person name="Christensen K.A."/>
            <person name="Leong J.S."/>
            <person name="Sakhrani D."/>
            <person name="Biagi C.A."/>
            <person name="Minkley D.R."/>
            <person name="Withler R.E."/>
            <person name="Rondeau E.B."/>
            <person name="Koop B.F."/>
            <person name="Devlin R.H."/>
        </authorList>
    </citation>
    <scope>NUCLEOTIDE SEQUENCE [LARGE SCALE GENOMIC DNA]</scope>
</reference>
<dbReference type="Proteomes" id="UP000694402">
    <property type="component" value="Unassembled WGS sequence"/>
</dbReference>
<proteinExistence type="predicted"/>
<reference evidence="1" key="2">
    <citation type="submission" date="2025-08" db="UniProtKB">
        <authorList>
            <consortium name="Ensembl"/>
        </authorList>
    </citation>
    <scope>IDENTIFICATION</scope>
</reference>
<name>A0AAZ3Q1G1_ONCTS</name>
<sequence length="138" mass="15783">MNGEEEEEEESHEVLLSVFAQHGQLGLCFYDSRDFTLHYMPDTSDNHELQLLARVVQEVSPHVIITSAKQERCMVQFMQGLGANPDYRPKVVTYPYVDFGLEVSKQRLLSAHFPFLPPAVSERERISYLSSCISFDSP</sequence>
<dbReference type="GeneTree" id="ENSGT00550000074977"/>
<keyword evidence="2" id="KW-1185">Reference proteome</keyword>
<dbReference type="Ensembl" id="ENSOTST00005193491.1">
    <property type="protein sequence ID" value="ENSOTSP00005121844.1"/>
    <property type="gene ID" value="ENSOTSG00005064025.1"/>
</dbReference>
<accession>A0AAZ3Q1G1</accession>
<evidence type="ECO:0000313" key="1">
    <source>
        <dbReference type="Ensembl" id="ENSOTSP00005121844.1"/>
    </source>
</evidence>
<evidence type="ECO:0000313" key="2">
    <source>
        <dbReference type="Proteomes" id="UP000694402"/>
    </source>
</evidence>
<dbReference type="AlphaFoldDB" id="A0AAZ3Q1G1"/>
<protein>
    <submittedName>
        <fullName evidence="1">Uncharacterized protein</fullName>
    </submittedName>
</protein>
<organism evidence="1 2">
    <name type="scientific">Oncorhynchus tshawytscha</name>
    <name type="common">Chinook salmon</name>
    <name type="synonym">Salmo tshawytscha</name>
    <dbReference type="NCBI Taxonomy" id="74940"/>
    <lineage>
        <taxon>Eukaryota</taxon>
        <taxon>Metazoa</taxon>
        <taxon>Chordata</taxon>
        <taxon>Craniata</taxon>
        <taxon>Vertebrata</taxon>
        <taxon>Euteleostomi</taxon>
        <taxon>Actinopterygii</taxon>
        <taxon>Neopterygii</taxon>
        <taxon>Teleostei</taxon>
        <taxon>Protacanthopterygii</taxon>
        <taxon>Salmoniformes</taxon>
        <taxon>Salmonidae</taxon>
        <taxon>Salmoninae</taxon>
        <taxon>Oncorhynchus</taxon>
    </lineage>
</organism>